<dbReference type="OMA" id="MDPTIND"/>
<dbReference type="OrthoDB" id="5823398at2759"/>
<protein>
    <submittedName>
        <fullName evidence="2">Uncharacterized protein</fullName>
    </submittedName>
</protein>
<dbReference type="Proteomes" id="UP000053676">
    <property type="component" value="Unassembled WGS sequence"/>
</dbReference>
<accession>W2SHA8</accession>
<proteinExistence type="predicted"/>
<feature type="transmembrane region" description="Helical" evidence="1">
    <location>
        <begin position="17"/>
        <end position="36"/>
    </location>
</feature>
<evidence type="ECO:0000313" key="3">
    <source>
        <dbReference type="Proteomes" id="UP000053676"/>
    </source>
</evidence>
<name>W2SHA8_NECAM</name>
<dbReference type="KEGG" id="nai:NECAME_01100"/>
<evidence type="ECO:0000313" key="2">
    <source>
        <dbReference type="EMBL" id="ETN68990.1"/>
    </source>
</evidence>
<evidence type="ECO:0000256" key="1">
    <source>
        <dbReference type="SAM" id="Phobius"/>
    </source>
</evidence>
<organism evidence="2 3">
    <name type="scientific">Necator americanus</name>
    <name type="common">Human hookworm</name>
    <dbReference type="NCBI Taxonomy" id="51031"/>
    <lineage>
        <taxon>Eukaryota</taxon>
        <taxon>Metazoa</taxon>
        <taxon>Ecdysozoa</taxon>
        <taxon>Nematoda</taxon>
        <taxon>Chromadorea</taxon>
        <taxon>Rhabditida</taxon>
        <taxon>Rhabditina</taxon>
        <taxon>Rhabditomorpha</taxon>
        <taxon>Strongyloidea</taxon>
        <taxon>Ancylostomatidae</taxon>
        <taxon>Bunostominae</taxon>
        <taxon>Necator</taxon>
    </lineage>
</organism>
<dbReference type="GeneID" id="25341144"/>
<keyword evidence="1" id="KW-1133">Transmembrane helix</keyword>
<dbReference type="CTD" id="25341144"/>
<keyword evidence="1" id="KW-0472">Membrane</keyword>
<reference evidence="3" key="1">
    <citation type="journal article" date="2014" name="Nat. Genet.">
        <title>Genome of the human hookworm Necator americanus.</title>
        <authorList>
            <person name="Tang Y.T."/>
            <person name="Gao X."/>
            <person name="Rosa B.A."/>
            <person name="Abubucker S."/>
            <person name="Hallsworth-Pepin K."/>
            <person name="Martin J."/>
            <person name="Tyagi R."/>
            <person name="Heizer E."/>
            <person name="Zhang X."/>
            <person name="Bhonagiri-Palsikar V."/>
            <person name="Minx P."/>
            <person name="Warren W.C."/>
            <person name="Wang Q."/>
            <person name="Zhan B."/>
            <person name="Hotez P.J."/>
            <person name="Sternberg P.W."/>
            <person name="Dougall A."/>
            <person name="Gaze S.T."/>
            <person name="Mulvenna J."/>
            <person name="Sotillo J."/>
            <person name="Ranganathan S."/>
            <person name="Rabelo E.M."/>
            <person name="Wilson R.K."/>
            <person name="Felgner P.L."/>
            <person name="Bethony J."/>
            <person name="Hawdon J.M."/>
            <person name="Gasser R.B."/>
            <person name="Loukas A."/>
            <person name="Mitreva M."/>
        </authorList>
    </citation>
    <scope>NUCLEOTIDE SEQUENCE [LARGE SCALE GENOMIC DNA]</scope>
</reference>
<gene>
    <name evidence="2" type="ORF">NECAME_01100</name>
</gene>
<keyword evidence="1" id="KW-0812">Transmembrane</keyword>
<sequence>MLNVICKNLQMGPVRSILLISMCFTGILSISLLDAYRSEKQTARRRGMLNVRFRPIMHLRGDDDWRKQVGMETLTNQMMDENGIVFDLNPPANDHMSRIFAGPTGRGSKISK</sequence>
<dbReference type="AlphaFoldDB" id="W2SHA8"/>
<keyword evidence="3" id="KW-1185">Reference proteome</keyword>
<dbReference type="EMBL" id="KI669176">
    <property type="protein sequence ID" value="ETN68990.1"/>
    <property type="molecule type" value="Genomic_DNA"/>
</dbReference>